<evidence type="ECO:0000256" key="2">
    <source>
        <dbReference type="ARBA" id="ARBA00008183"/>
    </source>
</evidence>
<keyword evidence="5" id="KW-0813">Transport</keyword>
<name>A0A3S3NHR9_9ACAR</name>
<evidence type="ECO:0000256" key="8">
    <source>
        <dbReference type="ARBA" id="ARBA00023002"/>
    </source>
</evidence>
<dbReference type="PANTHER" id="PTHR16821:SF2">
    <property type="entry name" value="FRATAXIN, MITOCHONDRIAL"/>
    <property type="match status" value="1"/>
</dbReference>
<dbReference type="GO" id="GO:0008198">
    <property type="term" value="F:ferrous iron binding"/>
    <property type="evidence" value="ECO:0007669"/>
    <property type="project" value="TreeGrafter"/>
</dbReference>
<dbReference type="EMBL" id="NCKU01008387">
    <property type="protein sequence ID" value="RWS01942.1"/>
    <property type="molecule type" value="Genomic_DNA"/>
</dbReference>
<dbReference type="GO" id="GO:0006783">
    <property type="term" value="P:heme biosynthetic process"/>
    <property type="evidence" value="ECO:0007669"/>
    <property type="project" value="UniProtKB-KW"/>
</dbReference>
<dbReference type="CDD" id="cd00503">
    <property type="entry name" value="Frataxin"/>
    <property type="match status" value="1"/>
</dbReference>
<dbReference type="OrthoDB" id="1897642at2759"/>
<dbReference type="GO" id="GO:0005739">
    <property type="term" value="C:mitochondrion"/>
    <property type="evidence" value="ECO:0007669"/>
    <property type="project" value="UniProtKB-SubCell"/>
</dbReference>
<proteinExistence type="inferred from homology"/>
<keyword evidence="11" id="KW-0496">Mitochondrion</keyword>
<dbReference type="EC" id="1.16.3.1" evidence="3"/>
<dbReference type="SUPFAM" id="SSF55387">
    <property type="entry name" value="Frataxin/Nqo15-like"/>
    <property type="match status" value="1"/>
</dbReference>
<evidence type="ECO:0000256" key="12">
    <source>
        <dbReference type="ARBA" id="ARBA00023133"/>
    </source>
</evidence>
<evidence type="ECO:0000313" key="16">
    <source>
        <dbReference type="EMBL" id="RWS01009.1"/>
    </source>
</evidence>
<comment type="subcellular location">
    <subcellularLocation>
        <location evidence="1">Mitochondrion</location>
    </subcellularLocation>
</comment>
<dbReference type="GO" id="GO:0016226">
    <property type="term" value="P:iron-sulfur cluster assembly"/>
    <property type="evidence" value="ECO:0007669"/>
    <property type="project" value="InterPro"/>
</dbReference>
<evidence type="ECO:0000256" key="4">
    <source>
        <dbReference type="ARBA" id="ARBA00022434"/>
    </source>
</evidence>
<dbReference type="Pfam" id="PF01491">
    <property type="entry name" value="Frataxin_Cyay"/>
    <property type="match status" value="1"/>
</dbReference>
<dbReference type="GO" id="GO:0006879">
    <property type="term" value="P:intracellular iron ion homeostasis"/>
    <property type="evidence" value="ECO:0007669"/>
    <property type="project" value="UniProtKB-KW"/>
</dbReference>
<comment type="catalytic activity">
    <reaction evidence="13">
        <text>4 Fe(2+) + O2 + 4 H(+) = 4 Fe(3+) + 2 H2O</text>
        <dbReference type="Rhea" id="RHEA:11148"/>
        <dbReference type="ChEBI" id="CHEBI:15377"/>
        <dbReference type="ChEBI" id="CHEBI:15378"/>
        <dbReference type="ChEBI" id="CHEBI:15379"/>
        <dbReference type="ChEBI" id="CHEBI:29033"/>
        <dbReference type="ChEBI" id="CHEBI:29034"/>
        <dbReference type="EC" id="1.16.3.1"/>
    </reaction>
</comment>
<keyword evidence="12" id="KW-0350">Heme biosynthesis</keyword>
<dbReference type="Gene3D" id="3.30.920.10">
    <property type="entry name" value="Frataxin/CyaY"/>
    <property type="match status" value="1"/>
</dbReference>
<gene>
    <name evidence="17" type="ORF">B4U79_03316</name>
    <name evidence="15" type="ORF">B4U79_03957</name>
    <name evidence="16" type="ORF">B4U79_04235</name>
    <name evidence="14" type="ORF">B4U79_13209</name>
</gene>
<evidence type="ECO:0000256" key="5">
    <source>
        <dbReference type="ARBA" id="ARBA00022448"/>
    </source>
</evidence>
<dbReference type="EMBL" id="NCKU01010022">
    <property type="protein sequence ID" value="RWS01009.1"/>
    <property type="molecule type" value="Genomic_DNA"/>
</dbReference>
<keyword evidence="4" id="KW-0409">Iron storage</keyword>
<keyword evidence="8" id="KW-0560">Oxidoreductase</keyword>
<dbReference type="SMART" id="SM01219">
    <property type="entry name" value="Frataxin_Cyay"/>
    <property type="match status" value="1"/>
</dbReference>
<evidence type="ECO:0000313" key="18">
    <source>
        <dbReference type="Proteomes" id="UP000285301"/>
    </source>
</evidence>
<dbReference type="PANTHER" id="PTHR16821">
    <property type="entry name" value="FRATAXIN"/>
    <property type="match status" value="1"/>
</dbReference>
<evidence type="ECO:0000256" key="13">
    <source>
        <dbReference type="ARBA" id="ARBA00047990"/>
    </source>
</evidence>
<dbReference type="GO" id="GO:0004322">
    <property type="term" value="F:ferroxidase activity"/>
    <property type="evidence" value="ECO:0007669"/>
    <property type="project" value="UniProtKB-EC"/>
</dbReference>
<evidence type="ECO:0000256" key="10">
    <source>
        <dbReference type="ARBA" id="ARBA00023065"/>
    </source>
</evidence>
<keyword evidence="6" id="KW-0410">Iron transport</keyword>
<keyword evidence="7" id="KW-0809">Transit peptide</keyword>
<dbReference type="GO" id="GO:0008199">
    <property type="term" value="F:ferric iron binding"/>
    <property type="evidence" value="ECO:0007669"/>
    <property type="project" value="InterPro"/>
</dbReference>
<keyword evidence="9" id="KW-0408">Iron</keyword>
<dbReference type="Proteomes" id="UP000285301">
    <property type="component" value="Unassembled WGS sequence"/>
</dbReference>
<dbReference type="PRINTS" id="PR00904">
    <property type="entry name" value="FRATAXIN"/>
</dbReference>
<accession>A0A3S3NHR9</accession>
<dbReference type="NCBIfam" id="TIGR03422">
    <property type="entry name" value="mito_frataxin"/>
    <property type="match status" value="1"/>
</dbReference>
<evidence type="ECO:0000256" key="1">
    <source>
        <dbReference type="ARBA" id="ARBA00004173"/>
    </source>
</evidence>
<comment type="caution">
    <text evidence="14">The sequence shown here is derived from an EMBL/GenBank/DDBJ whole genome shotgun (WGS) entry which is preliminary data.</text>
</comment>
<dbReference type="AlphaFoldDB" id="A0A3S3NHR9"/>
<evidence type="ECO:0000256" key="11">
    <source>
        <dbReference type="ARBA" id="ARBA00023128"/>
    </source>
</evidence>
<organism evidence="14 18">
    <name type="scientific">Dinothrombium tinctorium</name>
    <dbReference type="NCBI Taxonomy" id="1965070"/>
    <lineage>
        <taxon>Eukaryota</taxon>
        <taxon>Metazoa</taxon>
        <taxon>Ecdysozoa</taxon>
        <taxon>Arthropoda</taxon>
        <taxon>Chelicerata</taxon>
        <taxon>Arachnida</taxon>
        <taxon>Acari</taxon>
        <taxon>Acariformes</taxon>
        <taxon>Trombidiformes</taxon>
        <taxon>Prostigmata</taxon>
        <taxon>Anystina</taxon>
        <taxon>Parasitengona</taxon>
        <taxon>Trombidioidea</taxon>
        <taxon>Trombidiidae</taxon>
        <taxon>Dinothrombium</taxon>
    </lineage>
</organism>
<dbReference type="PROSITE" id="PS01344">
    <property type="entry name" value="FRATAXIN_1"/>
    <property type="match status" value="1"/>
</dbReference>
<evidence type="ECO:0000256" key="6">
    <source>
        <dbReference type="ARBA" id="ARBA00022496"/>
    </source>
</evidence>
<keyword evidence="18" id="KW-1185">Reference proteome</keyword>
<evidence type="ECO:0000256" key="7">
    <source>
        <dbReference type="ARBA" id="ARBA00022946"/>
    </source>
</evidence>
<dbReference type="FunFam" id="3.30.920.10:FF:000002">
    <property type="entry name" value="Frataxin, mitochondrial"/>
    <property type="match status" value="1"/>
</dbReference>
<protein>
    <recommendedName>
        <fullName evidence="3">ferroxidase</fullName>
        <ecNumber evidence="3">1.16.3.1</ecNumber>
    </recommendedName>
</protein>
<keyword evidence="10" id="KW-0406">Ion transport</keyword>
<dbReference type="GO" id="GO:0034986">
    <property type="term" value="F:iron chaperone activity"/>
    <property type="evidence" value="ECO:0007669"/>
    <property type="project" value="TreeGrafter"/>
</dbReference>
<evidence type="ECO:0000256" key="3">
    <source>
        <dbReference type="ARBA" id="ARBA00013107"/>
    </source>
</evidence>
<dbReference type="EMBL" id="NCKU01010664">
    <property type="protein sequence ID" value="RWS00721.1"/>
    <property type="molecule type" value="Genomic_DNA"/>
</dbReference>
<evidence type="ECO:0000256" key="9">
    <source>
        <dbReference type="ARBA" id="ARBA00023004"/>
    </source>
</evidence>
<dbReference type="NCBIfam" id="TIGR03421">
    <property type="entry name" value="FeS_CyaY"/>
    <property type="match status" value="1"/>
</dbReference>
<reference evidence="14" key="2">
    <citation type="submission" date="2018-11" db="EMBL/GenBank/DDBJ databases">
        <title>Trombidioid mite genomics.</title>
        <authorList>
            <person name="Dong X."/>
        </authorList>
    </citation>
    <scope>NUCLEOTIDE SEQUENCE</scope>
    <source>
        <strain evidence="14">UoL-WK</strain>
    </source>
</reference>
<reference evidence="14 18" key="1">
    <citation type="journal article" date="2018" name="Gigascience">
        <title>Genomes of trombidid mites reveal novel predicted allergens and laterally-transferred genes associated with secondary metabolism.</title>
        <authorList>
            <person name="Dong X."/>
            <person name="Chaisiri K."/>
            <person name="Xia D."/>
            <person name="Armstrong S.D."/>
            <person name="Fang Y."/>
            <person name="Donnelly M.J."/>
            <person name="Kadowaki T."/>
            <person name="McGarry J.W."/>
            <person name="Darby A.C."/>
            <person name="Makepeace B.L."/>
        </authorList>
    </citation>
    <scope>NUCLEOTIDE SEQUENCE [LARGE SCALE GENOMIC DNA]</scope>
    <source>
        <strain evidence="14">UoL-WK</strain>
    </source>
</reference>
<dbReference type="STRING" id="1965070.A0A3S3NHR9"/>
<evidence type="ECO:0000313" key="15">
    <source>
        <dbReference type="EMBL" id="RWS00721.1"/>
    </source>
</evidence>
<dbReference type="InterPro" id="IPR036524">
    <property type="entry name" value="Frataxin/CyaY_sf"/>
</dbReference>
<evidence type="ECO:0000313" key="14">
    <source>
        <dbReference type="EMBL" id="RWR99596.1"/>
    </source>
</evidence>
<dbReference type="GO" id="GO:0006826">
    <property type="term" value="P:iron ion transport"/>
    <property type="evidence" value="ECO:0007669"/>
    <property type="project" value="UniProtKB-KW"/>
</dbReference>
<evidence type="ECO:0000313" key="17">
    <source>
        <dbReference type="EMBL" id="RWS01942.1"/>
    </source>
</evidence>
<dbReference type="EMBL" id="NCKU01014415">
    <property type="protein sequence ID" value="RWR99596.1"/>
    <property type="molecule type" value="Genomic_DNA"/>
</dbReference>
<dbReference type="InterPro" id="IPR020895">
    <property type="entry name" value="Frataxin_CS"/>
</dbReference>
<comment type="similarity">
    <text evidence="2">Belongs to the frataxin family.</text>
</comment>
<dbReference type="InterPro" id="IPR017789">
    <property type="entry name" value="Frataxin"/>
</dbReference>
<dbReference type="PROSITE" id="PS50810">
    <property type="entry name" value="FRATAXIN_2"/>
    <property type="match status" value="1"/>
</dbReference>
<dbReference type="GO" id="GO:0051537">
    <property type="term" value="F:2 iron, 2 sulfur cluster binding"/>
    <property type="evidence" value="ECO:0007669"/>
    <property type="project" value="TreeGrafter"/>
</dbReference>
<dbReference type="InterPro" id="IPR002908">
    <property type="entry name" value="Frataxin/CyaY"/>
</dbReference>
<sequence length="182" mass="20909">MIARSVRVLRLFSPKLHRFRVQNSRHLIVCLHKYFANDSLLRISPPNAAIKVCVRTLNSNSSDFELDLVTYCSVSDETLESLSEAFEEILEKQSKIDDFDVSLSSGVLTVNLGKYGTYVINKQTPNKQIWLSSPRSGPKRYDYVNGRWVYKRDKVSLHVLLSREMSDLFDTNIDFTCCSYGK</sequence>